<dbReference type="InterPro" id="IPR052712">
    <property type="entry name" value="Acid_resist_chaperone_HdeD"/>
</dbReference>
<feature type="transmembrane region" description="Helical" evidence="1">
    <location>
        <begin position="95"/>
        <end position="115"/>
    </location>
</feature>
<evidence type="ECO:0000256" key="1">
    <source>
        <dbReference type="SAM" id="Phobius"/>
    </source>
</evidence>
<dbReference type="OrthoDB" id="193343at2"/>
<dbReference type="Proteomes" id="UP000449846">
    <property type="component" value="Unassembled WGS sequence"/>
</dbReference>
<keyword evidence="1" id="KW-0812">Transmembrane</keyword>
<comment type="caution">
    <text evidence="2">The sequence shown here is derived from an EMBL/GenBank/DDBJ whole genome shotgun (WGS) entry which is preliminary data.</text>
</comment>
<feature type="transmembrane region" description="Helical" evidence="1">
    <location>
        <begin position="127"/>
        <end position="148"/>
    </location>
</feature>
<feature type="transmembrane region" description="Helical" evidence="1">
    <location>
        <begin position="12"/>
        <end position="31"/>
    </location>
</feature>
<name>A0A844HIQ0_9RHOB</name>
<dbReference type="InterPro" id="IPR005325">
    <property type="entry name" value="DUF308_memb"/>
</dbReference>
<evidence type="ECO:0000313" key="2">
    <source>
        <dbReference type="EMBL" id="MTH58899.1"/>
    </source>
</evidence>
<feature type="transmembrane region" description="Helical" evidence="1">
    <location>
        <begin position="69"/>
        <end position="89"/>
    </location>
</feature>
<dbReference type="EMBL" id="WMIG01000002">
    <property type="protein sequence ID" value="MTH58899.1"/>
    <property type="molecule type" value="Genomic_DNA"/>
</dbReference>
<feature type="transmembrane region" description="Helical" evidence="1">
    <location>
        <begin position="37"/>
        <end position="57"/>
    </location>
</feature>
<dbReference type="Pfam" id="PF03729">
    <property type="entry name" value="DUF308"/>
    <property type="match status" value="2"/>
</dbReference>
<feature type="transmembrane region" description="Helical" evidence="1">
    <location>
        <begin position="154"/>
        <end position="176"/>
    </location>
</feature>
<reference evidence="2 3" key="1">
    <citation type="submission" date="2019-11" db="EMBL/GenBank/DDBJ databases">
        <authorList>
            <person name="Dong K."/>
        </authorList>
    </citation>
    <scope>NUCLEOTIDE SEQUENCE [LARGE SCALE GENOMIC DNA]</scope>
    <source>
        <strain evidence="2 3">NBRC 112902</strain>
    </source>
</reference>
<keyword evidence="1" id="KW-1133">Transmembrane helix</keyword>
<dbReference type="RefSeq" id="WP_155038837.1">
    <property type="nucleotide sequence ID" value="NZ_JBHGCD010000002.1"/>
</dbReference>
<keyword evidence="3" id="KW-1185">Reference proteome</keyword>
<dbReference type="PANTHER" id="PTHR34989:SF1">
    <property type="entry name" value="PROTEIN HDED"/>
    <property type="match status" value="1"/>
</dbReference>
<gene>
    <name evidence="2" type="ORF">GL300_06695</name>
</gene>
<organism evidence="2 3">
    <name type="scientific">Paracoccus litorisediminis</name>
    <dbReference type="NCBI Taxonomy" id="2006130"/>
    <lineage>
        <taxon>Bacteria</taxon>
        <taxon>Pseudomonadati</taxon>
        <taxon>Pseudomonadota</taxon>
        <taxon>Alphaproteobacteria</taxon>
        <taxon>Rhodobacterales</taxon>
        <taxon>Paracoccaceae</taxon>
        <taxon>Paracoccus</taxon>
    </lineage>
</organism>
<proteinExistence type="predicted"/>
<accession>A0A844HIQ0</accession>
<dbReference type="AlphaFoldDB" id="A0A844HIQ0"/>
<sequence length="182" mass="19858">MDDMMRVMAANWWMVLLRGIAAILFGIVTLISPGLTLFALLMVFGAYAVFDGVMALVTAFQRRAEDDRWWAWALDGVLSIAIGLMALFWTGATALAFIIWMAIWGVIAGVFRIVAAIRLRHEIEGEWALALSGLLLVIWGVLMATLPAAGLLSLAWLIGTFAILIGLSLVVLAFHLRKTNAA</sequence>
<dbReference type="GO" id="GO:0005886">
    <property type="term" value="C:plasma membrane"/>
    <property type="evidence" value="ECO:0007669"/>
    <property type="project" value="TreeGrafter"/>
</dbReference>
<protein>
    <submittedName>
        <fullName evidence="2">HdeD family acid-resistance protein</fullName>
    </submittedName>
</protein>
<keyword evidence="1" id="KW-0472">Membrane</keyword>
<evidence type="ECO:0000313" key="3">
    <source>
        <dbReference type="Proteomes" id="UP000449846"/>
    </source>
</evidence>
<dbReference type="PANTHER" id="PTHR34989">
    <property type="entry name" value="PROTEIN HDED"/>
    <property type="match status" value="1"/>
</dbReference>